<keyword evidence="2" id="KW-1185">Reference proteome</keyword>
<proteinExistence type="predicted"/>
<evidence type="ECO:0000313" key="4">
    <source>
        <dbReference type="RefSeq" id="XP_065672047.1"/>
    </source>
</evidence>
<evidence type="ECO:0000313" key="2">
    <source>
        <dbReference type="Proteomes" id="UP001652625"/>
    </source>
</evidence>
<evidence type="ECO:0000259" key="1">
    <source>
        <dbReference type="PROSITE" id="PS50994"/>
    </source>
</evidence>
<dbReference type="RefSeq" id="XP_065672046.1">
    <property type="nucleotide sequence ID" value="XM_065815974.1"/>
</dbReference>
<dbReference type="Gene3D" id="3.30.420.10">
    <property type="entry name" value="Ribonuclease H-like superfamily/Ribonuclease H"/>
    <property type="match status" value="1"/>
</dbReference>
<protein>
    <submittedName>
        <fullName evidence="3">Uncharacterized protein LOC136089881</fullName>
    </submittedName>
    <submittedName>
        <fullName evidence="4">Uncharacterized protein LOC136089882</fullName>
    </submittedName>
</protein>
<evidence type="ECO:0000313" key="3">
    <source>
        <dbReference type="RefSeq" id="XP_065672046.1"/>
    </source>
</evidence>
<organism evidence="2 3">
    <name type="scientific">Hydra vulgaris</name>
    <name type="common">Hydra</name>
    <name type="synonym">Hydra attenuata</name>
    <dbReference type="NCBI Taxonomy" id="6087"/>
    <lineage>
        <taxon>Eukaryota</taxon>
        <taxon>Metazoa</taxon>
        <taxon>Cnidaria</taxon>
        <taxon>Hydrozoa</taxon>
        <taxon>Hydroidolina</taxon>
        <taxon>Anthoathecata</taxon>
        <taxon>Aplanulata</taxon>
        <taxon>Hydridae</taxon>
        <taxon>Hydra</taxon>
    </lineage>
</organism>
<dbReference type="Pfam" id="PF00665">
    <property type="entry name" value="rve"/>
    <property type="match status" value="1"/>
</dbReference>
<dbReference type="GeneID" id="136089881"/>
<sequence length="217" mass="24722">MTLSQVRARFWIIKGKKTVKNVLRKCVICKKINGTTVLPPSTPDLPDYCVNVSMFSFQAVGVDYVGPLYVKNYLKTDSESKVYVLILTCASSRAAHLELIPGMKIAAFIRALKRFIAHRGIPDSITSDSFKTFKSIEVKTFCLNKKINKKFILPASPWWGGFYERFVKSVKIPLLKVMGKSLVTYEELQKVLCDIESVINSRQLVYMLMKKHLLLFT</sequence>
<gene>
    <name evidence="3" type="primary">LOC136089881</name>
    <name evidence="4" type="synonym">LOC136089882</name>
</gene>
<reference evidence="3 4" key="1">
    <citation type="submission" date="2025-05" db="UniProtKB">
        <authorList>
            <consortium name="RefSeq"/>
        </authorList>
    </citation>
    <scope>IDENTIFICATION</scope>
</reference>
<dbReference type="PANTHER" id="PTHR47331">
    <property type="entry name" value="PHD-TYPE DOMAIN-CONTAINING PROTEIN"/>
    <property type="match status" value="1"/>
</dbReference>
<feature type="domain" description="Integrase catalytic" evidence="1">
    <location>
        <begin position="42"/>
        <end position="217"/>
    </location>
</feature>
<dbReference type="PROSITE" id="PS50994">
    <property type="entry name" value="INTEGRASE"/>
    <property type="match status" value="1"/>
</dbReference>
<accession>A0ABM4DCC8</accession>
<dbReference type="InterPro" id="IPR001584">
    <property type="entry name" value="Integrase_cat-core"/>
</dbReference>
<dbReference type="InterPro" id="IPR036397">
    <property type="entry name" value="RNaseH_sf"/>
</dbReference>
<dbReference type="SUPFAM" id="SSF53098">
    <property type="entry name" value="Ribonuclease H-like"/>
    <property type="match status" value="1"/>
</dbReference>
<dbReference type="InterPro" id="IPR012337">
    <property type="entry name" value="RNaseH-like_sf"/>
</dbReference>
<name>A0ABM4DCC8_HYDVU</name>
<dbReference type="RefSeq" id="XP_065672047.1">
    <property type="nucleotide sequence ID" value="XM_065815975.1"/>
</dbReference>
<dbReference type="Proteomes" id="UP001652625">
    <property type="component" value="Chromosome 13"/>
</dbReference>